<reference evidence="2 3" key="1">
    <citation type="journal article" date="2011" name="BMC Genomics">
        <title>Insight into cross-talk between intra-amoebal pathogens.</title>
        <authorList>
            <person name="Gimenez G."/>
            <person name="Bertelli C."/>
            <person name="Moliner C."/>
            <person name="Robert C."/>
            <person name="Raoult D."/>
            <person name="Fournier P.E."/>
            <person name="Greub G."/>
        </authorList>
    </citation>
    <scope>NUCLEOTIDE SEQUENCE [LARGE SCALE GENOMIC DNA]</scope>
    <source>
        <strain evidence="2 3">LLAP12</strain>
    </source>
</reference>
<proteinExistence type="predicted"/>
<feature type="transmembrane region" description="Helical" evidence="1">
    <location>
        <begin position="48"/>
        <end position="68"/>
    </location>
</feature>
<dbReference type="EMBL" id="JH413811">
    <property type="protein sequence ID" value="EHL31580.1"/>
    <property type="molecule type" value="Genomic_DNA"/>
</dbReference>
<name>G9ELY0_9GAMM</name>
<dbReference type="eggNOG" id="ENOG5032BFF">
    <property type="taxonomic scope" value="Bacteria"/>
</dbReference>
<dbReference type="HOGENOM" id="CLU_2193641_0_0_6"/>
<keyword evidence="1" id="KW-0472">Membrane</keyword>
<keyword evidence="3" id="KW-1185">Reference proteome</keyword>
<sequence length="109" mass="11437">MSATRSAISKATVSYGSFFVGCAAFAISPYLLTLRAFVNSKPAKTEDLVLGAAACIFLSTVVPILPTITSITFTLAAFAMSVALASMFLIYPLALLNDALDDRECGCTI</sequence>
<dbReference type="PROSITE" id="PS51257">
    <property type="entry name" value="PROKAR_LIPOPROTEIN"/>
    <property type="match status" value="1"/>
</dbReference>
<evidence type="ECO:0000313" key="3">
    <source>
        <dbReference type="Proteomes" id="UP000002770"/>
    </source>
</evidence>
<dbReference type="RefSeq" id="WP_006870177.1">
    <property type="nucleotide sequence ID" value="NZ_JH413811.1"/>
</dbReference>
<dbReference type="OrthoDB" id="5648118at2"/>
<evidence type="ECO:0000313" key="2">
    <source>
        <dbReference type="EMBL" id="EHL31580.1"/>
    </source>
</evidence>
<accession>G9ELY0</accession>
<gene>
    <name evidence="2" type="ORF">LDG_6241</name>
</gene>
<keyword evidence="1" id="KW-1133">Transmembrane helix</keyword>
<dbReference type="Proteomes" id="UP000002770">
    <property type="component" value="Unassembled WGS sequence"/>
</dbReference>
<dbReference type="InParanoid" id="G9ELY0"/>
<feature type="transmembrane region" description="Helical" evidence="1">
    <location>
        <begin position="12"/>
        <end position="32"/>
    </location>
</feature>
<keyword evidence="1" id="KW-0812">Transmembrane</keyword>
<protein>
    <submittedName>
        <fullName evidence="2">Uncharacterized protein</fullName>
    </submittedName>
</protein>
<feature type="transmembrane region" description="Helical" evidence="1">
    <location>
        <begin position="75"/>
        <end position="94"/>
    </location>
</feature>
<evidence type="ECO:0000256" key="1">
    <source>
        <dbReference type="SAM" id="Phobius"/>
    </source>
</evidence>
<dbReference type="AlphaFoldDB" id="G9ELY0"/>
<organism evidence="2 3">
    <name type="scientific">Legionella drancourtii LLAP12</name>
    <dbReference type="NCBI Taxonomy" id="658187"/>
    <lineage>
        <taxon>Bacteria</taxon>
        <taxon>Pseudomonadati</taxon>
        <taxon>Pseudomonadota</taxon>
        <taxon>Gammaproteobacteria</taxon>
        <taxon>Legionellales</taxon>
        <taxon>Legionellaceae</taxon>
        <taxon>Legionella</taxon>
    </lineage>
</organism>